<dbReference type="Pfam" id="PF07676">
    <property type="entry name" value="PD40"/>
    <property type="match status" value="1"/>
</dbReference>
<dbReference type="InterPro" id="IPR011659">
    <property type="entry name" value="WD40"/>
</dbReference>
<name>A0A343JCK8_9CLOT</name>
<proteinExistence type="inferred from homology"/>
<dbReference type="EMBL" id="CP016786">
    <property type="protein sequence ID" value="ASW43266.1"/>
    <property type="molecule type" value="Genomic_DNA"/>
</dbReference>
<dbReference type="AlphaFoldDB" id="A0A343JCK8"/>
<dbReference type="KEGG" id="cia:BEN51_07150"/>
<comment type="similarity">
    <text evidence="1">Belongs to the TolB family.</text>
</comment>
<gene>
    <name evidence="2" type="ORF">BEN51_07150</name>
</gene>
<evidence type="ECO:0000256" key="1">
    <source>
        <dbReference type="ARBA" id="ARBA00009820"/>
    </source>
</evidence>
<dbReference type="SUPFAM" id="SSF82171">
    <property type="entry name" value="DPP6 N-terminal domain-like"/>
    <property type="match status" value="1"/>
</dbReference>
<accession>A0A343JCK8</accession>
<dbReference type="Proteomes" id="UP000264883">
    <property type="component" value="Chromosome"/>
</dbReference>
<dbReference type="Gene3D" id="2.120.10.30">
    <property type="entry name" value="TolB, C-terminal domain"/>
    <property type="match status" value="1"/>
</dbReference>
<protein>
    <submittedName>
        <fullName evidence="2">Uncharacterized protein</fullName>
    </submittedName>
</protein>
<dbReference type="OrthoDB" id="9762883at2"/>
<dbReference type="PANTHER" id="PTHR36842">
    <property type="entry name" value="PROTEIN TOLB HOMOLOG"/>
    <property type="match status" value="1"/>
</dbReference>
<reference evidence="2 3" key="1">
    <citation type="submission" date="2016-08" db="EMBL/GenBank/DDBJ databases">
        <title>Complete Genome Sequence Of The Indigo Reducing Clostridium isatidis DSM15098.</title>
        <authorList>
            <person name="Little G.T."/>
            <person name="Minton N.P."/>
        </authorList>
    </citation>
    <scope>NUCLEOTIDE SEQUENCE [LARGE SCALE GENOMIC DNA]</scope>
    <source>
        <strain evidence="2 3">DSM 15098</strain>
    </source>
</reference>
<dbReference type="InterPro" id="IPR011042">
    <property type="entry name" value="6-blade_b-propeller_TolB-like"/>
</dbReference>
<evidence type="ECO:0000313" key="2">
    <source>
        <dbReference type="EMBL" id="ASW43266.1"/>
    </source>
</evidence>
<keyword evidence="3" id="KW-1185">Reference proteome</keyword>
<sequence length="435" mass="49584">MKNSFKRIFFLGIILFFISNFILALPIMNKNVNTAVVVKKDGLWAVNVNNPKEKVLLKEGENYKFPLISMKGYVAFKNENNDLFVVKINFKNNEESFKVSDKVASYAWDDEGNLLFSKYTGGLYLFDVNNKSVNDIKAEKEYYLQLALGKDNTIYGLKNEGMTDENSYPMPLGIVELDLNTKKENMIVPYKPASLENDGLGLNPAIAAISKDGTKLIIWLRPNSASITADGVPIGIYDSVTKEFKEIKNENIIVLTYNDMIDVSPKENNLIALINGSSRFMNLNKTLGVLNVENNNFIKITKENEAAMTPSFSEDGNKIIYSSSPSMEEMQEWEASNNQNIYEVNLENNEIIKLTNSKDGFDFWPKYLSDKEFTFIRKDRNNKFSLMKGNKEGKEEIIIDEIISPKDAALEADFWYYGHYNMNKIFDFMAIKGDN</sequence>
<organism evidence="2 3">
    <name type="scientific">Clostridium isatidis</name>
    <dbReference type="NCBI Taxonomy" id="182773"/>
    <lineage>
        <taxon>Bacteria</taxon>
        <taxon>Bacillati</taxon>
        <taxon>Bacillota</taxon>
        <taxon>Clostridia</taxon>
        <taxon>Eubacteriales</taxon>
        <taxon>Clostridiaceae</taxon>
        <taxon>Clostridium</taxon>
    </lineage>
</organism>
<dbReference type="PANTHER" id="PTHR36842:SF1">
    <property type="entry name" value="PROTEIN TOLB"/>
    <property type="match status" value="1"/>
</dbReference>
<dbReference type="RefSeq" id="WP_119865402.1">
    <property type="nucleotide sequence ID" value="NZ_CP016786.1"/>
</dbReference>
<evidence type="ECO:0000313" key="3">
    <source>
        <dbReference type="Proteomes" id="UP000264883"/>
    </source>
</evidence>